<dbReference type="Proteomes" id="UP000254875">
    <property type="component" value="Unassembled WGS sequence"/>
</dbReference>
<dbReference type="OrthoDB" id="193535at2"/>
<evidence type="ECO:0008006" key="4">
    <source>
        <dbReference type="Google" id="ProtNLM"/>
    </source>
</evidence>
<evidence type="ECO:0000313" key="3">
    <source>
        <dbReference type="Proteomes" id="UP000254875"/>
    </source>
</evidence>
<accession>A0A370N5R3</accession>
<comment type="caution">
    <text evidence="2">The sequence shown here is derived from an EMBL/GenBank/DDBJ whole genome shotgun (WGS) entry which is preliminary data.</text>
</comment>
<name>A0A370N5R3_9BURK</name>
<feature type="signal peptide" evidence="1">
    <location>
        <begin position="1"/>
        <end position="29"/>
    </location>
</feature>
<protein>
    <recommendedName>
        <fullName evidence="4">DUF3455 domain-containing protein</fullName>
    </recommendedName>
</protein>
<dbReference type="RefSeq" id="WP_115103395.1">
    <property type="nucleotide sequence ID" value="NZ_QHKS01000013.1"/>
</dbReference>
<evidence type="ECO:0000313" key="2">
    <source>
        <dbReference type="EMBL" id="RDK00818.1"/>
    </source>
</evidence>
<dbReference type="PANTHER" id="PTHR35567:SF1">
    <property type="entry name" value="CONSERVED FUNGAL PROTEIN (AFU_ORTHOLOGUE AFUA_1G14230)"/>
    <property type="match status" value="1"/>
</dbReference>
<dbReference type="EMBL" id="QHKS01000013">
    <property type="protein sequence ID" value="RDK00818.1"/>
    <property type="molecule type" value="Genomic_DNA"/>
</dbReference>
<organism evidence="2 3">
    <name type="scientific">Paraburkholderia lacunae</name>
    <dbReference type="NCBI Taxonomy" id="2211104"/>
    <lineage>
        <taxon>Bacteria</taxon>
        <taxon>Pseudomonadati</taxon>
        <taxon>Pseudomonadota</taxon>
        <taxon>Betaproteobacteria</taxon>
        <taxon>Burkholderiales</taxon>
        <taxon>Burkholderiaceae</taxon>
        <taxon>Paraburkholderia</taxon>
    </lineage>
</organism>
<keyword evidence="1" id="KW-0732">Signal</keyword>
<proteinExistence type="predicted"/>
<sequence>MSNHSRQARKAATATFTALVISCAMPVGAAPLASVAAPPDTQVVASLIASGVQVYSCEFDASHQLGWVFKSPLATLYDARGQEAVHHSAGPQWQALDGSTIVGHVLAQAPSQTAGSIPQLLLETRSTAGSGELSVVRYVQRLDTEGGAAPAASCTTEHELGRSPYVARYVFLK</sequence>
<reference evidence="3" key="1">
    <citation type="submission" date="2018-05" db="EMBL/GenBank/DDBJ databases">
        <authorList>
            <person name="Feng T."/>
        </authorList>
    </citation>
    <scope>NUCLEOTIDE SEQUENCE [LARGE SCALE GENOMIC DNA]</scope>
    <source>
        <strain evidence="3">S27</strain>
    </source>
</reference>
<feature type="chain" id="PRO_5016853469" description="DUF3455 domain-containing protein" evidence="1">
    <location>
        <begin position="30"/>
        <end position="173"/>
    </location>
</feature>
<dbReference type="PROSITE" id="PS51257">
    <property type="entry name" value="PROKAR_LIPOPROTEIN"/>
    <property type="match status" value="1"/>
</dbReference>
<dbReference type="PANTHER" id="PTHR35567">
    <property type="entry name" value="MALATE DEHYDROGENASE (AFU_ORTHOLOGUE AFUA_2G13800)"/>
    <property type="match status" value="1"/>
</dbReference>
<gene>
    <name evidence="2" type="ORF">DLM46_20955</name>
</gene>
<dbReference type="Pfam" id="PF11937">
    <property type="entry name" value="DUF3455"/>
    <property type="match status" value="1"/>
</dbReference>
<evidence type="ECO:0000256" key="1">
    <source>
        <dbReference type="SAM" id="SignalP"/>
    </source>
</evidence>
<dbReference type="AlphaFoldDB" id="A0A370N5R3"/>
<dbReference type="InterPro" id="IPR021851">
    <property type="entry name" value="DUF3455"/>
</dbReference>
<keyword evidence="3" id="KW-1185">Reference proteome</keyword>